<keyword evidence="3" id="KW-1185">Reference proteome</keyword>
<sequence>MTSDSAFARPLPVTGRPAIRTLTFADLRLALRRGWDDFTANPTHVIFLCAIYPVAGLLLGRMALEDPLLPLIYPLVAGFALVGPVAALGVYELSRRREQGRESTWRDAFGVVRSRNIGGILLLGAVLMAIMVVWLEVAQGLWNATVGAATARSVLDLPGIAFGSAQGWMLLLLGNVAGFLFAAVVLALTVVSFPLLLDRDIPGGAGAQASVAVQTSIAAVRANPVTMAGWGLIVAALLVIGSIPFLVGLAVVLPVLGHATWHLYRRAVES</sequence>
<feature type="transmembrane region" description="Helical" evidence="1">
    <location>
        <begin position="114"/>
        <end position="135"/>
    </location>
</feature>
<proteinExistence type="predicted"/>
<evidence type="ECO:0000256" key="1">
    <source>
        <dbReference type="SAM" id="Phobius"/>
    </source>
</evidence>
<protein>
    <submittedName>
        <fullName evidence="2">DUF2189 domain-containing protein</fullName>
    </submittedName>
</protein>
<keyword evidence="1" id="KW-0472">Membrane</keyword>
<feature type="transmembrane region" description="Helical" evidence="1">
    <location>
        <begin position="230"/>
        <end position="256"/>
    </location>
</feature>
<feature type="transmembrane region" description="Helical" evidence="1">
    <location>
        <begin position="38"/>
        <end position="59"/>
    </location>
</feature>
<dbReference type="RefSeq" id="WP_150045493.1">
    <property type="nucleotide sequence ID" value="NZ_OW485601.1"/>
</dbReference>
<dbReference type="Proteomes" id="UP000325255">
    <property type="component" value="Unassembled WGS sequence"/>
</dbReference>
<comment type="caution">
    <text evidence="2">The sequence shown here is derived from an EMBL/GenBank/DDBJ whole genome shotgun (WGS) entry which is preliminary data.</text>
</comment>
<gene>
    <name evidence="2" type="ORF">F1189_29705</name>
</gene>
<dbReference type="InterPro" id="IPR018692">
    <property type="entry name" value="DUF2189"/>
</dbReference>
<name>A0A5M6IJ68_9PROT</name>
<feature type="transmembrane region" description="Helical" evidence="1">
    <location>
        <begin position="71"/>
        <end position="93"/>
    </location>
</feature>
<evidence type="ECO:0000313" key="2">
    <source>
        <dbReference type="EMBL" id="KAA5608316.1"/>
    </source>
</evidence>
<dbReference type="OrthoDB" id="9809543at2"/>
<feature type="transmembrane region" description="Helical" evidence="1">
    <location>
        <begin position="170"/>
        <end position="193"/>
    </location>
</feature>
<evidence type="ECO:0000313" key="3">
    <source>
        <dbReference type="Proteomes" id="UP000325255"/>
    </source>
</evidence>
<organism evidence="2 3">
    <name type="scientific">Rhodovastum atsumiense</name>
    <dbReference type="NCBI Taxonomy" id="504468"/>
    <lineage>
        <taxon>Bacteria</taxon>
        <taxon>Pseudomonadati</taxon>
        <taxon>Pseudomonadota</taxon>
        <taxon>Alphaproteobacteria</taxon>
        <taxon>Acetobacterales</taxon>
        <taxon>Acetobacteraceae</taxon>
        <taxon>Rhodovastum</taxon>
    </lineage>
</organism>
<accession>A0A5M6IJ68</accession>
<keyword evidence="1" id="KW-0812">Transmembrane</keyword>
<reference evidence="2 3" key="1">
    <citation type="submission" date="2019-09" db="EMBL/GenBank/DDBJ databases">
        <title>Genome sequence of Rhodovastum atsumiense, a diverse member of the Acetobacteraceae family of non-sulfur purple photosynthetic bacteria.</title>
        <authorList>
            <person name="Meyer T."/>
            <person name="Kyndt J."/>
        </authorList>
    </citation>
    <scope>NUCLEOTIDE SEQUENCE [LARGE SCALE GENOMIC DNA]</scope>
    <source>
        <strain evidence="2 3">DSM 21279</strain>
    </source>
</reference>
<dbReference type="Pfam" id="PF09955">
    <property type="entry name" value="DUF2189"/>
    <property type="match status" value="1"/>
</dbReference>
<dbReference type="AlphaFoldDB" id="A0A5M6IJ68"/>
<keyword evidence="1" id="KW-1133">Transmembrane helix</keyword>
<dbReference type="EMBL" id="VWPK01000090">
    <property type="protein sequence ID" value="KAA5608316.1"/>
    <property type="molecule type" value="Genomic_DNA"/>
</dbReference>